<feature type="signal peptide" evidence="2">
    <location>
        <begin position="1"/>
        <end position="24"/>
    </location>
</feature>
<organism evidence="6 7">
    <name type="scientific">Brevibacillus centrosporus</name>
    <dbReference type="NCBI Taxonomy" id="54910"/>
    <lineage>
        <taxon>Bacteria</taxon>
        <taxon>Bacillati</taxon>
        <taxon>Bacillota</taxon>
        <taxon>Bacilli</taxon>
        <taxon>Bacillales</taxon>
        <taxon>Paenibacillaceae</taxon>
        <taxon>Brevibacillus</taxon>
    </lineage>
</organism>
<protein>
    <submittedName>
        <fullName evidence="6">RND family efflux transporter, MFP subunit</fullName>
    </submittedName>
</protein>
<dbReference type="AlphaFoldDB" id="A0A1I3Z1U9"/>
<evidence type="ECO:0000313" key="6">
    <source>
        <dbReference type="EMBL" id="SFK37957.1"/>
    </source>
</evidence>
<dbReference type="Proteomes" id="UP000198915">
    <property type="component" value="Unassembled WGS sequence"/>
</dbReference>
<dbReference type="PANTHER" id="PTHR30469">
    <property type="entry name" value="MULTIDRUG RESISTANCE PROTEIN MDTA"/>
    <property type="match status" value="1"/>
</dbReference>
<dbReference type="InterPro" id="IPR058637">
    <property type="entry name" value="YknX-like_C"/>
</dbReference>
<dbReference type="GO" id="GO:0015562">
    <property type="term" value="F:efflux transmembrane transporter activity"/>
    <property type="evidence" value="ECO:0007669"/>
    <property type="project" value="TreeGrafter"/>
</dbReference>
<proteinExistence type="inferred from homology"/>
<accession>A0A1I3Z1U9</accession>
<dbReference type="PANTHER" id="PTHR30469:SF15">
    <property type="entry name" value="HLYD FAMILY OF SECRETION PROTEINS"/>
    <property type="match status" value="1"/>
</dbReference>
<dbReference type="Gene3D" id="2.40.30.170">
    <property type="match status" value="1"/>
</dbReference>
<keyword evidence="7" id="KW-1185">Reference proteome</keyword>
<dbReference type="EMBL" id="FORT01000012">
    <property type="protein sequence ID" value="SFK37957.1"/>
    <property type="molecule type" value="Genomic_DNA"/>
</dbReference>
<dbReference type="STRING" id="1884381.SAMN05518846_112126"/>
<dbReference type="NCBIfam" id="TIGR01730">
    <property type="entry name" value="RND_mfp"/>
    <property type="match status" value="1"/>
</dbReference>
<reference evidence="7" key="1">
    <citation type="submission" date="2016-10" db="EMBL/GenBank/DDBJ databases">
        <authorList>
            <person name="Varghese N."/>
            <person name="Submissions S."/>
        </authorList>
    </citation>
    <scope>NUCLEOTIDE SEQUENCE [LARGE SCALE GENOMIC DNA]</scope>
    <source>
        <strain evidence="7">OK042</strain>
    </source>
</reference>
<dbReference type="Pfam" id="PF25954">
    <property type="entry name" value="Beta-barrel_RND_2"/>
    <property type="match status" value="1"/>
</dbReference>
<dbReference type="Gene3D" id="1.10.287.470">
    <property type="entry name" value="Helix hairpin bin"/>
    <property type="match status" value="2"/>
</dbReference>
<evidence type="ECO:0000259" key="3">
    <source>
        <dbReference type="Pfam" id="PF25881"/>
    </source>
</evidence>
<evidence type="ECO:0000259" key="4">
    <source>
        <dbReference type="Pfam" id="PF25954"/>
    </source>
</evidence>
<feature type="domain" description="YknX-like C-terminal permuted SH3-like" evidence="5">
    <location>
        <begin position="338"/>
        <end position="402"/>
    </location>
</feature>
<dbReference type="Pfam" id="PF25989">
    <property type="entry name" value="YknX_C"/>
    <property type="match status" value="1"/>
</dbReference>
<evidence type="ECO:0000256" key="1">
    <source>
        <dbReference type="ARBA" id="ARBA00009477"/>
    </source>
</evidence>
<dbReference type="Gene3D" id="2.40.50.100">
    <property type="match status" value="2"/>
</dbReference>
<dbReference type="InterPro" id="IPR059052">
    <property type="entry name" value="HH_YbhG-like"/>
</dbReference>
<dbReference type="InterPro" id="IPR058792">
    <property type="entry name" value="Beta-barrel_RND_2"/>
</dbReference>
<dbReference type="Pfam" id="PF25881">
    <property type="entry name" value="HH_YBHG"/>
    <property type="match status" value="1"/>
</dbReference>
<name>A0A1I3Z1U9_9BACL</name>
<gene>
    <name evidence="6" type="ORF">SAMN05518846_112126</name>
</gene>
<sequence length="406" mass="43449">MKKRTSIMLASLLLVATGCGPAPEAPQQAEAKAKVVEVIKVQKAAKPVMLSVTGMVEAKRDAVLPFGTGGTISAIQVSKGARIGQGQLLATLDTRYYQKEVEVAASQVAEAAARKTQTLKGATTQAIEQQRLQVKSAQSQLDKARQDVTVGDKLLAGGAISQSEINDRKRALTQAEIAVRDAQLALDELLRGAEPEDVAVANASIKQASGQVDRAKKTLEDAKIEAPFAGTIVEVFKQSGEQASPGEQIIHLVDLSEVKVTLDITNDSIGQFQEKAKVQTVSDDGKKSEGTVTFVSPVVDKQTGKYRVEVTVPNPDNYWRGGMTATVEVPRKINGFLVPLESVGVSQSQHYVMAVENGLTVRKEVKVGQMTGDQVEILSGIKEGDQLLRTGITFYVEGQKVEARGE</sequence>
<dbReference type="RefSeq" id="WP_092272518.1">
    <property type="nucleotide sequence ID" value="NZ_BJOE01000009.1"/>
</dbReference>
<feature type="domain" description="CusB-like beta-barrel" evidence="4">
    <location>
        <begin position="273"/>
        <end position="329"/>
    </location>
</feature>
<dbReference type="SUPFAM" id="SSF111369">
    <property type="entry name" value="HlyD-like secretion proteins"/>
    <property type="match status" value="2"/>
</dbReference>
<dbReference type="PROSITE" id="PS51257">
    <property type="entry name" value="PROKAR_LIPOPROTEIN"/>
    <property type="match status" value="1"/>
</dbReference>
<dbReference type="GeneID" id="301130745"/>
<dbReference type="GO" id="GO:1990281">
    <property type="term" value="C:efflux pump complex"/>
    <property type="evidence" value="ECO:0007669"/>
    <property type="project" value="TreeGrafter"/>
</dbReference>
<dbReference type="InterPro" id="IPR006143">
    <property type="entry name" value="RND_pump_MFP"/>
</dbReference>
<feature type="chain" id="PRO_5039670606" evidence="2">
    <location>
        <begin position="25"/>
        <end position="406"/>
    </location>
</feature>
<evidence type="ECO:0000259" key="5">
    <source>
        <dbReference type="Pfam" id="PF25989"/>
    </source>
</evidence>
<evidence type="ECO:0000313" key="7">
    <source>
        <dbReference type="Proteomes" id="UP000198915"/>
    </source>
</evidence>
<dbReference type="Gene3D" id="2.40.420.20">
    <property type="match status" value="1"/>
</dbReference>
<keyword evidence="2" id="KW-0732">Signal</keyword>
<evidence type="ECO:0000256" key="2">
    <source>
        <dbReference type="SAM" id="SignalP"/>
    </source>
</evidence>
<feature type="domain" description="YbhG-like alpha-helical hairpin" evidence="3">
    <location>
        <begin position="92"/>
        <end position="220"/>
    </location>
</feature>
<comment type="similarity">
    <text evidence="1">Belongs to the membrane fusion protein (MFP) (TC 8.A.1) family.</text>
</comment>